<dbReference type="PANTHER" id="PTHR21092">
    <property type="entry name" value="NICASTRIN"/>
    <property type="match status" value="1"/>
</dbReference>
<feature type="chain" id="PRO_5033526003" description="Nicastrin" evidence="11">
    <location>
        <begin position="19"/>
        <end position="746"/>
    </location>
</feature>
<protein>
    <recommendedName>
        <fullName evidence="3">Nicastrin</fullName>
    </recommendedName>
</protein>
<dbReference type="InterPro" id="IPR041084">
    <property type="entry name" value="Ncstrn_small"/>
</dbReference>
<keyword evidence="9" id="KW-0325">Glycoprotein</keyword>
<dbReference type="GO" id="GO:0016485">
    <property type="term" value="P:protein processing"/>
    <property type="evidence" value="ECO:0007669"/>
    <property type="project" value="InterPro"/>
</dbReference>
<feature type="region of interest" description="Disordered" evidence="10">
    <location>
        <begin position="716"/>
        <end position="746"/>
    </location>
</feature>
<dbReference type="SUPFAM" id="SSF53187">
    <property type="entry name" value="Zn-dependent exopeptidases"/>
    <property type="match status" value="1"/>
</dbReference>
<dbReference type="PANTHER" id="PTHR21092:SF0">
    <property type="entry name" value="NICASTRIN"/>
    <property type="match status" value="1"/>
</dbReference>
<evidence type="ECO:0000256" key="1">
    <source>
        <dbReference type="ARBA" id="ARBA00004479"/>
    </source>
</evidence>
<feature type="signal peptide" evidence="11">
    <location>
        <begin position="1"/>
        <end position="18"/>
    </location>
</feature>
<dbReference type="Proteomes" id="UP000440578">
    <property type="component" value="Unassembled WGS sequence"/>
</dbReference>
<evidence type="ECO:0000256" key="2">
    <source>
        <dbReference type="ARBA" id="ARBA00007717"/>
    </source>
</evidence>
<dbReference type="EMBL" id="VIIS01002051">
    <property type="protein sequence ID" value="KAF0289214.1"/>
    <property type="molecule type" value="Genomic_DNA"/>
</dbReference>
<evidence type="ECO:0000256" key="11">
    <source>
        <dbReference type="SAM" id="SignalP"/>
    </source>
</evidence>
<comment type="similarity">
    <text evidence="2">Belongs to the nicastrin family.</text>
</comment>
<dbReference type="InterPro" id="IPR008710">
    <property type="entry name" value="Nicastrin"/>
</dbReference>
<gene>
    <name evidence="13" type="primary">Ncstn_1</name>
    <name evidence="13" type="ORF">FJT64_012486</name>
</gene>
<evidence type="ECO:0000256" key="6">
    <source>
        <dbReference type="ARBA" id="ARBA00022976"/>
    </source>
</evidence>
<evidence type="ECO:0000256" key="9">
    <source>
        <dbReference type="ARBA" id="ARBA00023180"/>
    </source>
</evidence>
<sequence length="746" mass="82506">MWLIWMTTILLLSSEATANRIWESIYQDLDATYSCFKILNGTHEFGCRADFTGNVGLLRVVNSSADLTRLTTSGERQSVVAVVPRQWFTVDTLQRLERMTADPDQGDVKGVILMLPDEDWGPDEAFQYSEDDSCPNRWSSFYRFDPASAEFRYCPKTPWNPAGTGMFKRSWSFPIILLKNQTQIDDLVKCHHQYNSAGAEGPWPRCAAQMKTFMSAAGNSEICWRRSQRQNLLATQTGAFCSPMGSTNLFSTWLPPAAAPAPAADTVLVAARTDGATMFDRLAPGADSAVVGMVALMAAARAMADLTPPQNTNTNVMFMLFSGESFDYIGSDRMVYDMSLGKFPPQAVVPDDEKAGSKRRPAPMRLSNVSYYLELNQLARGTPLFLHSDPVTRRKSPQVDTKVRELMNSLRTYADPARYDVPLAEPAPGTPLPPSSLHALLRGNDTVPGLVVTDHNQSYTNSFFHSVYDVRSTVSTGGDWTELADRLSRLAQVVASAAYGLATGQTAPDVTVDKKWVADLLECYLVRANCSLFRDAMDSEMSDKTLTRLWQKNRPLPTYVSVAGQATMHSYLMRLTHNVLSRWTGETLANVTNADKCRNDTDRIYSHRWLIRQLENGTLSGYCTRSLVEVSSAVSPAFEIDDYDWSSGDHPTWAESQWIGFELRIFLMPSLGHELLHLLLGLTVTLLAIRSGAAGRAARPPAVRVAQVRDTELGTRRKPGTVGRLRPLRSAGAGGQYGSLTEPVAT</sequence>
<evidence type="ECO:0000259" key="12">
    <source>
        <dbReference type="Pfam" id="PF18266"/>
    </source>
</evidence>
<dbReference type="AlphaFoldDB" id="A0A6A4V696"/>
<accession>A0A6A4V696</accession>
<dbReference type="GO" id="GO:0007220">
    <property type="term" value="P:Notch receptor processing"/>
    <property type="evidence" value="ECO:0007669"/>
    <property type="project" value="TreeGrafter"/>
</dbReference>
<dbReference type="Gene3D" id="3.40.630.10">
    <property type="entry name" value="Zn peptidases"/>
    <property type="match status" value="1"/>
</dbReference>
<organism evidence="13 14">
    <name type="scientific">Amphibalanus amphitrite</name>
    <name type="common">Striped barnacle</name>
    <name type="synonym">Balanus amphitrite</name>
    <dbReference type="NCBI Taxonomy" id="1232801"/>
    <lineage>
        <taxon>Eukaryota</taxon>
        <taxon>Metazoa</taxon>
        <taxon>Ecdysozoa</taxon>
        <taxon>Arthropoda</taxon>
        <taxon>Crustacea</taxon>
        <taxon>Multicrustacea</taxon>
        <taxon>Cirripedia</taxon>
        <taxon>Thoracica</taxon>
        <taxon>Thoracicalcarea</taxon>
        <taxon>Balanomorpha</taxon>
        <taxon>Balanoidea</taxon>
        <taxon>Balanidae</taxon>
        <taxon>Amphibalaninae</taxon>
        <taxon>Amphibalanus</taxon>
    </lineage>
</organism>
<comment type="caution">
    <text evidence="13">The sequence shown here is derived from an EMBL/GenBank/DDBJ whole genome shotgun (WGS) entry which is preliminary data.</text>
</comment>
<evidence type="ECO:0000256" key="7">
    <source>
        <dbReference type="ARBA" id="ARBA00022989"/>
    </source>
</evidence>
<evidence type="ECO:0000256" key="3">
    <source>
        <dbReference type="ARBA" id="ARBA00015303"/>
    </source>
</evidence>
<name>A0A6A4V696_AMPAM</name>
<keyword evidence="6" id="KW-0914">Notch signaling pathway</keyword>
<dbReference type="GO" id="GO:0005886">
    <property type="term" value="C:plasma membrane"/>
    <property type="evidence" value="ECO:0007669"/>
    <property type="project" value="TreeGrafter"/>
</dbReference>
<evidence type="ECO:0000313" key="14">
    <source>
        <dbReference type="Proteomes" id="UP000440578"/>
    </source>
</evidence>
<dbReference type="Pfam" id="PF18266">
    <property type="entry name" value="Ncstrn_small"/>
    <property type="match status" value="1"/>
</dbReference>
<evidence type="ECO:0000256" key="4">
    <source>
        <dbReference type="ARBA" id="ARBA00022692"/>
    </source>
</evidence>
<keyword evidence="5 11" id="KW-0732">Signal</keyword>
<dbReference type="Pfam" id="PF05450">
    <property type="entry name" value="Nicastrin"/>
    <property type="match status" value="1"/>
</dbReference>
<dbReference type="EMBL" id="VIIS01002051">
    <property type="protein sequence ID" value="KAF0289215.1"/>
    <property type="molecule type" value="Genomic_DNA"/>
</dbReference>
<evidence type="ECO:0000313" key="13">
    <source>
        <dbReference type="EMBL" id="KAF0289215.1"/>
    </source>
</evidence>
<keyword evidence="4" id="KW-0812">Transmembrane</keyword>
<evidence type="ECO:0000256" key="8">
    <source>
        <dbReference type="ARBA" id="ARBA00023136"/>
    </source>
</evidence>
<dbReference type="OrthoDB" id="755951at2759"/>
<keyword evidence="14" id="KW-1185">Reference proteome</keyword>
<keyword evidence="8" id="KW-0472">Membrane</keyword>
<comment type="subcellular location">
    <subcellularLocation>
        <location evidence="1">Membrane</location>
        <topology evidence="1">Single-pass type I membrane protein</topology>
    </subcellularLocation>
</comment>
<evidence type="ECO:0000256" key="10">
    <source>
        <dbReference type="SAM" id="MobiDB-lite"/>
    </source>
</evidence>
<dbReference type="GO" id="GO:0007219">
    <property type="term" value="P:Notch signaling pathway"/>
    <property type="evidence" value="ECO:0007669"/>
    <property type="project" value="UniProtKB-KW"/>
</dbReference>
<feature type="domain" description="Nicastrin small lobe" evidence="12">
    <location>
        <begin position="34"/>
        <end position="216"/>
    </location>
</feature>
<keyword evidence="7" id="KW-1133">Transmembrane helix</keyword>
<reference evidence="13 14" key="1">
    <citation type="submission" date="2019-07" db="EMBL/GenBank/DDBJ databases">
        <title>Draft genome assembly of a fouling barnacle, Amphibalanus amphitrite (Darwin, 1854): The first reference genome for Thecostraca.</title>
        <authorList>
            <person name="Kim W."/>
        </authorList>
    </citation>
    <scope>NUCLEOTIDE SEQUENCE [LARGE SCALE GENOMIC DNA]</scope>
    <source>
        <strain evidence="13">SNU_AA5</strain>
        <tissue evidence="13">Soma without cirri and trophi</tissue>
    </source>
</reference>
<proteinExistence type="inferred from homology"/>
<evidence type="ECO:0000256" key="5">
    <source>
        <dbReference type="ARBA" id="ARBA00022729"/>
    </source>
</evidence>